<accession>A0A1A6HUU0</accession>
<sequence>MAIDVFVLQVGMVKRYGRGDIDHVDLNSSKPVCLTCLLEQHLLLLCPLVQGGVLSLNVSGTEKVKHQASLVESARHVAGIA</sequence>
<comment type="caution">
    <text evidence="1">The sequence shown here is derived from an EMBL/GenBank/DDBJ whole genome shotgun (WGS) entry which is preliminary data.</text>
</comment>
<evidence type="ECO:0000313" key="2">
    <source>
        <dbReference type="Proteomes" id="UP000092124"/>
    </source>
</evidence>
<protein>
    <submittedName>
        <fullName evidence="1">Uncharacterized protein</fullName>
    </submittedName>
</protein>
<dbReference type="EMBL" id="LZPO01008123">
    <property type="protein sequence ID" value="OBS82218.1"/>
    <property type="molecule type" value="Genomic_DNA"/>
</dbReference>
<organism evidence="1 2">
    <name type="scientific">Neotoma lepida</name>
    <name type="common">Desert woodrat</name>
    <dbReference type="NCBI Taxonomy" id="56216"/>
    <lineage>
        <taxon>Eukaryota</taxon>
        <taxon>Metazoa</taxon>
        <taxon>Chordata</taxon>
        <taxon>Craniata</taxon>
        <taxon>Vertebrata</taxon>
        <taxon>Euteleostomi</taxon>
        <taxon>Mammalia</taxon>
        <taxon>Eutheria</taxon>
        <taxon>Euarchontoglires</taxon>
        <taxon>Glires</taxon>
        <taxon>Rodentia</taxon>
        <taxon>Myomorpha</taxon>
        <taxon>Muroidea</taxon>
        <taxon>Cricetidae</taxon>
        <taxon>Neotominae</taxon>
        <taxon>Neotoma</taxon>
    </lineage>
</organism>
<gene>
    <name evidence="1" type="ORF">A6R68_23788</name>
</gene>
<evidence type="ECO:0000313" key="1">
    <source>
        <dbReference type="EMBL" id="OBS82218.1"/>
    </source>
</evidence>
<dbReference type="Proteomes" id="UP000092124">
    <property type="component" value="Unassembled WGS sequence"/>
</dbReference>
<reference evidence="1 2" key="1">
    <citation type="submission" date="2016-06" db="EMBL/GenBank/DDBJ databases">
        <title>The Draft Genome Sequence and Annotation of the Desert Woodrat Neotoma lepida.</title>
        <authorList>
            <person name="Campbell M."/>
            <person name="Oakeson K.F."/>
            <person name="Yandell M."/>
            <person name="Halpert J.R."/>
            <person name="Dearing D."/>
        </authorList>
    </citation>
    <scope>NUCLEOTIDE SEQUENCE [LARGE SCALE GENOMIC DNA]</scope>
    <source>
        <strain evidence="1">417</strain>
        <tissue evidence="1">Liver</tissue>
    </source>
</reference>
<feature type="non-terminal residue" evidence="1">
    <location>
        <position position="81"/>
    </location>
</feature>
<dbReference type="AlphaFoldDB" id="A0A1A6HUU0"/>
<proteinExistence type="predicted"/>
<keyword evidence="2" id="KW-1185">Reference proteome</keyword>
<name>A0A1A6HUU0_NEOLE</name>